<sequence length="144" mass="16157">MAKLLFDPGCVFCRRVVTGEYIEGDEHAVIFAPRHPVTAGHMLIVPRLHITDAADDPDVFAHTMRLAARYAARSGEDFNLITSRGRWGTQTVLHCHAHYAPRRRKDGLPLPWTGQKMPPVRRWLLRALVRTSRANSSGPAPTAR</sequence>
<dbReference type="Pfam" id="PF01230">
    <property type="entry name" value="HIT"/>
    <property type="match status" value="1"/>
</dbReference>
<feature type="short sequence motif" description="Histidine triad motif" evidence="1">
    <location>
        <begin position="94"/>
        <end position="98"/>
    </location>
</feature>
<evidence type="ECO:0000259" key="2">
    <source>
        <dbReference type="PROSITE" id="PS51084"/>
    </source>
</evidence>
<proteinExistence type="predicted"/>
<feature type="domain" description="HIT" evidence="2">
    <location>
        <begin position="8"/>
        <end position="109"/>
    </location>
</feature>
<gene>
    <name evidence="3" type="ORF">BBK82_13100</name>
</gene>
<dbReference type="InterPro" id="IPR011146">
    <property type="entry name" value="HIT-like"/>
</dbReference>
<dbReference type="GO" id="GO:0003824">
    <property type="term" value="F:catalytic activity"/>
    <property type="evidence" value="ECO:0007669"/>
    <property type="project" value="InterPro"/>
</dbReference>
<dbReference type="AlphaFoldDB" id="A0A1B2HGN3"/>
<name>A0A1B2HGN3_9PSEU</name>
<organism evidence="3 4">
    <name type="scientific">Lentzea guizhouensis</name>
    <dbReference type="NCBI Taxonomy" id="1586287"/>
    <lineage>
        <taxon>Bacteria</taxon>
        <taxon>Bacillati</taxon>
        <taxon>Actinomycetota</taxon>
        <taxon>Actinomycetes</taxon>
        <taxon>Pseudonocardiales</taxon>
        <taxon>Pseudonocardiaceae</taxon>
        <taxon>Lentzea</taxon>
    </lineage>
</organism>
<evidence type="ECO:0000313" key="4">
    <source>
        <dbReference type="Proteomes" id="UP000093053"/>
    </source>
</evidence>
<dbReference type="Gene3D" id="3.30.428.10">
    <property type="entry name" value="HIT-like"/>
    <property type="match status" value="1"/>
</dbReference>
<accession>A0A1B2HGN3</accession>
<dbReference type="InterPro" id="IPR036265">
    <property type="entry name" value="HIT-like_sf"/>
</dbReference>
<dbReference type="SUPFAM" id="SSF54197">
    <property type="entry name" value="HIT-like"/>
    <property type="match status" value="1"/>
</dbReference>
<keyword evidence="4" id="KW-1185">Reference proteome</keyword>
<protein>
    <recommendedName>
        <fullName evidence="2">HIT domain-containing protein</fullName>
    </recommendedName>
</protein>
<dbReference type="Proteomes" id="UP000093053">
    <property type="component" value="Chromosome"/>
</dbReference>
<evidence type="ECO:0000313" key="3">
    <source>
        <dbReference type="EMBL" id="ANZ36872.1"/>
    </source>
</evidence>
<dbReference type="STRING" id="1586287.BBK82_13100"/>
<dbReference type="OrthoDB" id="9784774at2"/>
<dbReference type="KEGG" id="led:BBK82_13100"/>
<dbReference type="EMBL" id="CP016793">
    <property type="protein sequence ID" value="ANZ36872.1"/>
    <property type="molecule type" value="Genomic_DNA"/>
</dbReference>
<reference evidence="3 4" key="1">
    <citation type="submission" date="2016-07" db="EMBL/GenBank/DDBJ databases">
        <title>Complete genome sequence of the Lentzea guizhouensis DHS C013.</title>
        <authorList>
            <person name="Cao C."/>
        </authorList>
    </citation>
    <scope>NUCLEOTIDE SEQUENCE [LARGE SCALE GENOMIC DNA]</scope>
    <source>
        <strain evidence="3 4">DHS C013</strain>
    </source>
</reference>
<dbReference type="PROSITE" id="PS51084">
    <property type="entry name" value="HIT_2"/>
    <property type="match status" value="1"/>
</dbReference>
<dbReference type="RefSeq" id="WP_065915270.1">
    <property type="nucleotide sequence ID" value="NZ_CP016793.1"/>
</dbReference>
<evidence type="ECO:0000256" key="1">
    <source>
        <dbReference type="PROSITE-ProRule" id="PRU00464"/>
    </source>
</evidence>